<keyword evidence="8" id="KW-1185">Reference proteome</keyword>
<sequence>MTRRRFNNDLAHASQQVVEHISSLTKGEDDGQVQFVFSDDALVSPLVVRLIALNIDEYPQGSGFLAYTDADSIPTAVSKLLDELPNLSQNKSVLETLHLISRRLSSDLASESNDGSDVEMTDVDLDDDLETEEDDEYDYEDDVAFGLGSAAPSLPDPINASKEQAKVTGRLVEDLRKAKGAGFKVSLLTNVTEHDDSCIFALSIPVAHLGLNEDTLEAWEVNSSDYIVLLCKYDSGYPSVEVFKDLAPGHAASMQFRFGKCAYFKPTLSSAFTALNPKFNSAQGSSAEDVLAIEKAQDAAFCSMPISNSIDTFMNRQLATLLKIRLAQGVSWDGATDLLRELTRDGHLRGSKSKLNREFHLADDTEAQVSTGARDTLNKDYVRHSPHATGPLPQNELSTPLIAMQFALRYFVKSTQYCLVCHQRTDQGFAALKPYVCSEPLCLFQYMALGLGPSIEHDIIARPYVVDLLVSFCAAALQASRIREWPKGLAIKVPLMSYPSTTPANVSGWGSVRGALQVGQPPEIRRINPAIPVLAQISAGKLDLDSTQTIVLKPGDMIILIKSAMVGGQGSKADVHHCRIKSIESIRNDDGNDGGRVVGFDCIVSTDRQPNNTTDSYWSASEESTLSAGEAGCKPEGMIDDEKGDAELLLYEYDLDDLEPHYQREALMVLVQTIPPIRTLRDHLMSHQGSSLSECSKISRSALALLRWIVASNRSFIVQIDQPADLDIGGIAATENRQHERFDGMTDDWMQFRFAQGSPEKENRFKEELEKQRTHRYPTIFAWHGSQLGNWHSIIRTGLDFKDTLNGRAYGHGVYFARDFTTSQGYSRTGTSSWIGSELKLFAAISLCEIINRPTHFTSTNPFYVVSQVDWIQCRYLLAQRKQVTGPQAPKAASTLEPEYISQDPSRQVTGMGGSAVRIPVAALPRWRQKSVPPGSSLSRPIVVTDDSDDNLDDGPDDFDLMMKLQESEKKDEADKNMTAQSSEPDKTGFIPGSLDFSSLPQLSPPNWASDQGRKFLGKELSKLQKLQAKTPLHQLGWYIDFDNITNMFQWIVELHSFEKSLPLAQDMQRHGVSSIVLEVRFGRQFPLSPPFVRVVRPRFLPFSQRGGGHVTAGGAMCMELLTNSGWSPASSMESVLLQVRLAMCNLEPFPARLMGNTTGYSNDYGVYEAIEAYKRAAATHGWKVPPDLDMTANAQ</sequence>
<dbReference type="GO" id="GO:0003950">
    <property type="term" value="F:NAD+ poly-ADP-ribosyltransferase activity"/>
    <property type="evidence" value="ECO:0007669"/>
    <property type="project" value="InterPro"/>
</dbReference>
<dbReference type="OrthoDB" id="109543at2759"/>
<organism evidence="7 8">
    <name type="scientific">Colletotrichum tofieldiae</name>
    <dbReference type="NCBI Taxonomy" id="708197"/>
    <lineage>
        <taxon>Eukaryota</taxon>
        <taxon>Fungi</taxon>
        <taxon>Dikarya</taxon>
        <taxon>Ascomycota</taxon>
        <taxon>Pezizomycotina</taxon>
        <taxon>Sordariomycetes</taxon>
        <taxon>Hypocreomycetidae</taxon>
        <taxon>Glomerellales</taxon>
        <taxon>Glomerellaceae</taxon>
        <taxon>Colletotrichum</taxon>
        <taxon>Colletotrichum spaethianum species complex</taxon>
    </lineage>
</organism>
<protein>
    <submittedName>
        <fullName evidence="7">Ubiquitin conjugating polymerase</fullName>
    </submittedName>
</protein>
<proteinExistence type="predicted"/>
<dbReference type="Pfam" id="PF00644">
    <property type="entry name" value="PARP"/>
    <property type="match status" value="1"/>
</dbReference>
<keyword evidence="4" id="KW-0520">NAD</keyword>
<dbReference type="FunFam" id="3.10.110.10:FF:000107">
    <property type="entry name" value="Ubiquitin conjugating enzyme, putative"/>
    <property type="match status" value="1"/>
</dbReference>
<dbReference type="EMBL" id="LFIV01000007">
    <property type="protein sequence ID" value="KZL77483.1"/>
    <property type="molecule type" value="Genomic_DNA"/>
</dbReference>
<dbReference type="InterPro" id="IPR012317">
    <property type="entry name" value="Poly(ADP-ribose)pol_cat_dom"/>
</dbReference>
<evidence type="ECO:0000313" key="7">
    <source>
        <dbReference type="EMBL" id="KZL77483.1"/>
    </source>
</evidence>
<reference evidence="7 8" key="1">
    <citation type="submission" date="2015-06" db="EMBL/GenBank/DDBJ databases">
        <title>Survival trade-offs in plant roots during colonization by closely related pathogenic and mutualistic fungi.</title>
        <authorList>
            <person name="Hacquard S."/>
            <person name="Kracher B."/>
            <person name="Hiruma K."/>
            <person name="Weinman A."/>
            <person name="Muench P."/>
            <person name="Garrido Oter R."/>
            <person name="Ver Loren van Themaat E."/>
            <person name="Dallerey J.-F."/>
            <person name="Damm U."/>
            <person name="Henrissat B."/>
            <person name="Lespinet O."/>
            <person name="Thon M."/>
            <person name="Kemen E."/>
            <person name="McHardy A.C."/>
            <person name="Schulze-Lefert P."/>
            <person name="O'Connell R.J."/>
        </authorList>
    </citation>
    <scope>NUCLEOTIDE SEQUENCE [LARGE SCALE GENOMIC DNA]</scope>
    <source>
        <strain evidence="7 8">0861</strain>
    </source>
</reference>
<dbReference type="AlphaFoldDB" id="A0A166YC60"/>
<evidence type="ECO:0000256" key="1">
    <source>
        <dbReference type="ARBA" id="ARBA00022676"/>
    </source>
</evidence>
<dbReference type="PANTHER" id="PTHR21328">
    <property type="entry name" value="POLY ADP-RIBOSE POLYMERASE FAMILY, MEMBER PARP"/>
    <property type="match status" value="1"/>
</dbReference>
<gene>
    <name evidence="7" type="ORF">CT0861_12771</name>
</gene>
<dbReference type="Proteomes" id="UP000076552">
    <property type="component" value="Unassembled WGS sequence"/>
</dbReference>
<dbReference type="CDD" id="cd23802">
    <property type="entry name" value="UBCc_UBE2Q"/>
    <property type="match status" value="1"/>
</dbReference>
<dbReference type="SUPFAM" id="SSF54495">
    <property type="entry name" value="UBC-like"/>
    <property type="match status" value="1"/>
</dbReference>
<feature type="compositionally biased region" description="Basic and acidic residues" evidence="5">
    <location>
        <begin position="966"/>
        <end position="976"/>
    </location>
</feature>
<keyword evidence="2" id="KW-0808">Transferase</keyword>
<comment type="caution">
    <text evidence="7">The sequence shown here is derived from an EMBL/GenBank/DDBJ whole genome shotgun (WGS) entry which is preliminary data.</text>
</comment>
<dbReference type="Gene3D" id="3.10.110.10">
    <property type="entry name" value="Ubiquitin Conjugating Enzyme"/>
    <property type="match status" value="1"/>
</dbReference>
<name>A0A166YC60_9PEZI</name>
<dbReference type="InterPro" id="IPR051838">
    <property type="entry name" value="ARTD_PARP"/>
</dbReference>
<evidence type="ECO:0000256" key="3">
    <source>
        <dbReference type="ARBA" id="ARBA00022695"/>
    </source>
</evidence>
<dbReference type="PROSITE" id="PS50127">
    <property type="entry name" value="UBC_2"/>
    <property type="match status" value="1"/>
</dbReference>
<dbReference type="Gene3D" id="3.90.228.10">
    <property type="match status" value="1"/>
</dbReference>
<evidence type="ECO:0000256" key="4">
    <source>
        <dbReference type="ARBA" id="ARBA00023027"/>
    </source>
</evidence>
<feature type="domain" description="UBC core" evidence="6">
    <location>
        <begin position="1012"/>
        <end position="1181"/>
    </location>
</feature>
<evidence type="ECO:0000256" key="2">
    <source>
        <dbReference type="ARBA" id="ARBA00022679"/>
    </source>
</evidence>
<dbReference type="GO" id="GO:0016779">
    <property type="term" value="F:nucleotidyltransferase activity"/>
    <property type="evidence" value="ECO:0007669"/>
    <property type="project" value="UniProtKB-KW"/>
</dbReference>
<dbReference type="SUPFAM" id="SSF56399">
    <property type="entry name" value="ADP-ribosylation"/>
    <property type="match status" value="1"/>
</dbReference>
<feature type="region of interest" description="Disordered" evidence="5">
    <location>
        <begin position="928"/>
        <end position="996"/>
    </location>
</feature>
<dbReference type="InterPro" id="IPR016135">
    <property type="entry name" value="UBQ-conjugating_enzyme/RWD"/>
</dbReference>
<evidence type="ECO:0000259" key="6">
    <source>
        <dbReference type="PROSITE" id="PS50127"/>
    </source>
</evidence>
<evidence type="ECO:0000256" key="5">
    <source>
        <dbReference type="SAM" id="MobiDB-lite"/>
    </source>
</evidence>
<feature type="compositionally biased region" description="Acidic residues" evidence="5">
    <location>
        <begin position="946"/>
        <end position="960"/>
    </location>
</feature>
<accession>A0A166YC60</accession>
<keyword evidence="1" id="KW-0328">Glycosyltransferase</keyword>
<evidence type="ECO:0000313" key="8">
    <source>
        <dbReference type="Proteomes" id="UP000076552"/>
    </source>
</evidence>
<dbReference type="STRING" id="708197.A0A166YC60"/>
<keyword evidence="3" id="KW-0548">Nucleotidyltransferase</keyword>
<dbReference type="InterPro" id="IPR000608">
    <property type="entry name" value="UBC"/>
</dbReference>